<evidence type="ECO:0000313" key="7">
    <source>
        <dbReference type="EMBL" id="RUP51829.1"/>
    </source>
</evidence>
<accession>A0A433DLW1</accession>
<reference evidence="7 8" key="1">
    <citation type="journal article" date="2018" name="New Phytol.">
        <title>Phylogenomics of Endogonaceae and evolution of mycorrhizas within Mucoromycota.</title>
        <authorList>
            <person name="Chang Y."/>
            <person name="Desiro A."/>
            <person name="Na H."/>
            <person name="Sandor L."/>
            <person name="Lipzen A."/>
            <person name="Clum A."/>
            <person name="Barry K."/>
            <person name="Grigoriev I.V."/>
            <person name="Martin F.M."/>
            <person name="Stajich J.E."/>
            <person name="Smith M.E."/>
            <person name="Bonito G."/>
            <person name="Spatafora J.W."/>
        </authorList>
    </citation>
    <scope>NUCLEOTIDE SEQUENCE [LARGE SCALE GENOMIC DNA]</scope>
    <source>
        <strain evidence="7 8">GMNB39</strain>
    </source>
</reference>
<comment type="catalytic activity">
    <reaction evidence="1">
        <text>[protein]-peptidylproline (omega=180) = [protein]-peptidylproline (omega=0)</text>
        <dbReference type="Rhea" id="RHEA:16237"/>
        <dbReference type="Rhea" id="RHEA-COMP:10747"/>
        <dbReference type="Rhea" id="RHEA-COMP:10748"/>
        <dbReference type="ChEBI" id="CHEBI:83833"/>
        <dbReference type="ChEBI" id="CHEBI:83834"/>
        <dbReference type="EC" id="5.2.1.8"/>
    </reaction>
</comment>
<evidence type="ECO:0000256" key="5">
    <source>
        <dbReference type="SAM" id="MobiDB-lite"/>
    </source>
</evidence>
<dbReference type="PROSITE" id="PS50072">
    <property type="entry name" value="CSA_PPIASE_2"/>
    <property type="match status" value="1"/>
</dbReference>
<evidence type="ECO:0000256" key="2">
    <source>
        <dbReference type="ARBA" id="ARBA00004123"/>
    </source>
</evidence>
<keyword evidence="8" id="KW-1185">Reference proteome</keyword>
<organism evidence="7 8">
    <name type="scientific">Jimgerdemannia flammicorona</name>
    <dbReference type="NCBI Taxonomy" id="994334"/>
    <lineage>
        <taxon>Eukaryota</taxon>
        <taxon>Fungi</taxon>
        <taxon>Fungi incertae sedis</taxon>
        <taxon>Mucoromycota</taxon>
        <taxon>Mucoromycotina</taxon>
        <taxon>Endogonomycetes</taxon>
        <taxon>Endogonales</taxon>
        <taxon>Endogonaceae</taxon>
        <taxon>Jimgerdemannia</taxon>
    </lineage>
</organism>
<feature type="non-terminal residue" evidence="7">
    <location>
        <position position="274"/>
    </location>
</feature>
<dbReference type="EMBL" id="RBNI01000419">
    <property type="protein sequence ID" value="RUP51829.1"/>
    <property type="molecule type" value="Genomic_DNA"/>
</dbReference>
<comment type="similarity">
    <text evidence="4">Belongs to the cyclophilin-type PPIase family. CWC27 subfamily.</text>
</comment>
<feature type="region of interest" description="Disordered" evidence="5">
    <location>
        <begin position="224"/>
        <end position="274"/>
    </location>
</feature>
<name>A0A433DLW1_9FUNG</name>
<sequence length="274" mass="30993">MANLGANDNGSQFFFTLDHAEELQNKHTIFGRIGGDTIYNVLKMGELETDDNERPLYPPRIIDTEVLSNPFDDIVPRYTREERLAAEAASAEKAEAKKPKKKEKKNLALLSFGDEAPELEAPEFQGSKIKSSHDVLEDDPRLSKETVVKELLATNASEKATEVKDQFQEWGSNETHRGYLLTRLYLCVPSVPQNRSFSNASASARTGLDETRAAVERIAKRTYNEADGRDHDDDDVMYEGEDKGAALDFDRQMKDKVRKQHQALKNEEKGEEER</sequence>
<proteinExistence type="inferred from homology"/>
<evidence type="ECO:0000313" key="8">
    <source>
        <dbReference type="Proteomes" id="UP000268093"/>
    </source>
</evidence>
<comment type="subcellular location">
    <subcellularLocation>
        <location evidence="2">Nucleus</location>
    </subcellularLocation>
</comment>
<protein>
    <recommendedName>
        <fullName evidence="6">PPIase cyclophilin-type domain-containing protein</fullName>
    </recommendedName>
</protein>
<feature type="compositionally biased region" description="Basic and acidic residues" evidence="5">
    <location>
        <begin position="264"/>
        <end position="274"/>
    </location>
</feature>
<gene>
    <name evidence="7" type="ORF">BC936DRAFT_145412</name>
</gene>
<dbReference type="InterPro" id="IPR002130">
    <property type="entry name" value="Cyclophilin-type_PPIase_dom"/>
</dbReference>
<dbReference type="GO" id="GO:0003755">
    <property type="term" value="F:peptidyl-prolyl cis-trans isomerase activity"/>
    <property type="evidence" value="ECO:0007669"/>
    <property type="project" value="UniProtKB-EC"/>
</dbReference>
<dbReference type="PANTHER" id="PTHR45625">
    <property type="entry name" value="PEPTIDYL-PROLYL CIS-TRANS ISOMERASE-RELATED"/>
    <property type="match status" value="1"/>
</dbReference>
<evidence type="ECO:0000256" key="3">
    <source>
        <dbReference type="ARBA" id="ARBA00023242"/>
    </source>
</evidence>
<dbReference type="Gene3D" id="2.40.100.10">
    <property type="entry name" value="Cyclophilin-like"/>
    <property type="match status" value="1"/>
</dbReference>
<dbReference type="SUPFAM" id="SSF50891">
    <property type="entry name" value="Cyclophilin-like"/>
    <property type="match status" value="1"/>
</dbReference>
<dbReference type="AlphaFoldDB" id="A0A433DLW1"/>
<feature type="domain" description="PPIase cyclophilin-type" evidence="6">
    <location>
        <begin position="1"/>
        <end position="66"/>
    </location>
</feature>
<dbReference type="InterPro" id="IPR029000">
    <property type="entry name" value="Cyclophilin-like_dom_sf"/>
</dbReference>
<keyword evidence="3" id="KW-0539">Nucleus</keyword>
<dbReference type="InterPro" id="IPR044666">
    <property type="entry name" value="Cyclophilin_A-like"/>
</dbReference>
<dbReference type="GO" id="GO:0071013">
    <property type="term" value="C:catalytic step 2 spliceosome"/>
    <property type="evidence" value="ECO:0007669"/>
    <property type="project" value="TreeGrafter"/>
</dbReference>
<feature type="compositionally biased region" description="Basic and acidic residues" evidence="5">
    <location>
        <begin position="240"/>
        <end position="255"/>
    </location>
</feature>
<dbReference type="PANTHER" id="PTHR45625:SF6">
    <property type="entry name" value="SPLICEOSOME-ASSOCIATED PROTEIN CWC27 HOMOLOG"/>
    <property type="match status" value="1"/>
</dbReference>
<evidence type="ECO:0000256" key="1">
    <source>
        <dbReference type="ARBA" id="ARBA00000971"/>
    </source>
</evidence>
<evidence type="ECO:0000256" key="4">
    <source>
        <dbReference type="ARBA" id="ARBA00038509"/>
    </source>
</evidence>
<dbReference type="Proteomes" id="UP000268093">
    <property type="component" value="Unassembled WGS sequence"/>
</dbReference>
<dbReference type="OrthoDB" id="442970at2759"/>
<evidence type="ECO:0000259" key="6">
    <source>
        <dbReference type="PROSITE" id="PS50072"/>
    </source>
</evidence>
<dbReference type="Pfam" id="PF00160">
    <property type="entry name" value="Pro_isomerase"/>
    <property type="match status" value="1"/>
</dbReference>
<comment type="caution">
    <text evidence="7">The sequence shown here is derived from an EMBL/GenBank/DDBJ whole genome shotgun (WGS) entry which is preliminary data.</text>
</comment>